<protein>
    <submittedName>
        <fullName evidence="1">Methyltransferase, TIGR04325 family</fullName>
        <ecNumber evidence="1">2.1.1.-</ecNumber>
    </submittedName>
</protein>
<dbReference type="Gene3D" id="3.40.50.150">
    <property type="entry name" value="Vaccinia Virus protein VP39"/>
    <property type="match status" value="1"/>
</dbReference>
<dbReference type="SUPFAM" id="SSF53335">
    <property type="entry name" value="S-adenosyl-L-methionine-dependent methyltransferases"/>
    <property type="match status" value="1"/>
</dbReference>
<sequence>MTLKKILKLLCPPILLKILAFFRHDRIQFTGDYASWNEAKNRAMGYDSDHIFEKVKQSSQKVVSGEAAYERDSVCFYEHTYRWPLLACLLLIANKQNNKLNIIDFGGALGSLYYQHRDFLSTIQEVNWSIVEQSHYVEYGKKQLQNQQLSFHLTLAESLKAGKADTVLLSSVLPYIEKPQKLLTEIAELGFKYILIDRTPFIQCEKDRLTIQSVPKSIYKASYPAWFFSEKEFDKLMHALGYKCIYEFDCDENFEFGEVKGFLFEKTS</sequence>
<dbReference type="Proteomes" id="UP001225906">
    <property type="component" value="Unassembled WGS sequence"/>
</dbReference>
<dbReference type="NCBIfam" id="TIGR04325">
    <property type="entry name" value="MTase_LIC12133"/>
    <property type="match status" value="1"/>
</dbReference>
<dbReference type="EMBL" id="JAVCAP010000020">
    <property type="protein sequence ID" value="MDP8568090.1"/>
    <property type="molecule type" value="Genomic_DNA"/>
</dbReference>
<dbReference type="InterPro" id="IPR027612">
    <property type="entry name" value="Put_MTase_LIC12133"/>
</dbReference>
<dbReference type="RefSeq" id="WP_306389813.1">
    <property type="nucleotide sequence ID" value="NZ_JAVCAP010000020.1"/>
</dbReference>
<proteinExistence type="predicted"/>
<dbReference type="GO" id="GO:0032259">
    <property type="term" value="P:methylation"/>
    <property type="evidence" value="ECO:0007669"/>
    <property type="project" value="UniProtKB-KW"/>
</dbReference>
<evidence type="ECO:0000313" key="2">
    <source>
        <dbReference type="Proteomes" id="UP001225906"/>
    </source>
</evidence>
<name>A0ABT9JVE6_9PROT</name>
<evidence type="ECO:0000313" key="1">
    <source>
        <dbReference type="EMBL" id="MDP8568090.1"/>
    </source>
</evidence>
<reference evidence="2" key="1">
    <citation type="journal article" date="2019" name="Int. J. Syst. Evol. Microbiol.">
        <title>The Global Catalogue of Microorganisms (GCM) 10K type strain sequencing project: providing services to taxonomists for standard genome sequencing and annotation.</title>
        <authorList>
            <consortium name="The Broad Institute Genomics Platform"/>
            <consortium name="The Broad Institute Genome Sequencing Center for Infectious Disease"/>
            <person name="Wu L."/>
            <person name="Ma J."/>
        </authorList>
    </citation>
    <scope>NUCLEOTIDE SEQUENCE [LARGE SCALE GENOMIC DNA]</scope>
    <source>
        <strain evidence="2">VKM B-3159</strain>
    </source>
</reference>
<organism evidence="1 2">
    <name type="scientific">Methylophilus aquaticus</name>
    <dbReference type="NCBI Taxonomy" id="1971610"/>
    <lineage>
        <taxon>Bacteria</taxon>
        <taxon>Pseudomonadati</taxon>
        <taxon>Pseudomonadota</taxon>
        <taxon>Betaproteobacteria</taxon>
        <taxon>Nitrosomonadales</taxon>
        <taxon>Methylophilaceae</taxon>
        <taxon>Methylophilus</taxon>
    </lineage>
</organism>
<keyword evidence="1" id="KW-0489">Methyltransferase</keyword>
<accession>A0ABT9JVE6</accession>
<comment type="caution">
    <text evidence="1">The sequence shown here is derived from an EMBL/GenBank/DDBJ whole genome shotgun (WGS) entry which is preliminary data.</text>
</comment>
<gene>
    <name evidence="1" type="ORF">Q9291_09540</name>
</gene>
<keyword evidence="1" id="KW-0808">Transferase</keyword>
<dbReference type="InterPro" id="IPR029063">
    <property type="entry name" value="SAM-dependent_MTases_sf"/>
</dbReference>
<dbReference type="GO" id="GO:0008168">
    <property type="term" value="F:methyltransferase activity"/>
    <property type="evidence" value="ECO:0007669"/>
    <property type="project" value="UniProtKB-KW"/>
</dbReference>
<keyword evidence="2" id="KW-1185">Reference proteome</keyword>
<dbReference type="EC" id="2.1.1.-" evidence="1"/>